<dbReference type="EMBL" id="JBJJXI010000107">
    <property type="protein sequence ID" value="KAL3392190.1"/>
    <property type="molecule type" value="Genomic_DNA"/>
</dbReference>
<reference evidence="1 2" key="1">
    <citation type="journal article" date="2024" name="bioRxiv">
        <title>A reference genome for Trichogramma kaykai: A tiny desert-dwelling parasitoid wasp with competing sex-ratio distorters.</title>
        <authorList>
            <person name="Culotta J."/>
            <person name="Lindsey A.R."/>
        </authorList>
    </citation>
    <scope>NUCLEOTIDE SEQUENCE [LARGE SCALE GENOMIC DNA]</scope>
    <source>
        <strain evidence="1 2">KSX58</strain>
    </source>
</reference>
<evidence type="ECO:0000313" key="2">
    <source>
        <dbReference type="Proteomes" id="UP001627154"/>
    </source>
</evidence>
<organism evidence="1 2">
    <name type="scientific">Trichogramma kaykai</name>
    <dbReference type="NCBI Taxonomy" id="54128"/>
    <lineage>
        <taxon>Eukaryota</taxon>
        <taxon>Metazoa</taxon>
        <taxon>Ecdysozoa</taxon>
        <taxon>Arthropoda</taxon>
        <taxon>Hexapoda</taxon>
        <taxon>Insecta</taxon>
        <taxon>Pterygota</taxon>
        <taxon>Neoptera</taxon>
        <taxon>Endopterygota</taxon>
        <taxon>Hymenoptera</taxon>
        <taxon>Apocrita</taxon>
        <taxon>Proctotrupomorpha</taxon>
        <taxon>Chalcidoidea</taxon>
        <taxon>Trichogrammatidae</taxon>
        <taxon>Trichogramma</taxon>
    </lineage>
</organism>
<sequence length="180" mass="20745">MLITILRERKWSSFEIVDNLFTSSAGIMKIHEKISLSSALYCCSRDCFTIASMYMVGLKPRKVALKYPQKLITPLFSRLIVDENLVRIKILAYQQQQQRHSQASEIWISAAFRSDSSQQHQQQQRRLLQQFIRKHPILAGVRIISSQHARDEVTAEAVNVVQAYASVRVRAKNDVSKKSR</sequence>
<accession>A0ABD2WHL2</accession>
<gene>
    <name evidence="1" type="ORF">TKK_013492</name>
</gene>
<protein>
    <submittedName>
        <fullName evidence="1">Uncharacterized protein</fullName>
    </submittedName>
</protein>
<proteinExistence type="predicted"/>
<name>A0ABD2WHL2_9HYME</name>
<evidence type="ECO:0000313" key="1">
    <source>
        <dbReference type="EMBL" id="KAL3392190.1"/>
    </source>
</evidence>
<dbReference type="Proteomes" id="UP001627154">
    <property type="component" value="Unassembled WGS sequence"/>
</dbReference>
<comment type="caution">
    <text evidence="1">The sequence shown here is derived from an EMBL/GenBank/DDBJ whole genome shotgun (WGS) entry which is preliminary data.</text>
</comment>
<keyword evidence="2" id="KW-1185">Reference proteome</keyword>
<dbReference type="AlphaFoldDB" id="A0ABD2WHL2"/>